<feature type="region of interest" description="Disordered" evidence="1">
    <location>
        <begin position="448"/>
        <end position="495"/>
    </location>
</feature>
<feature type="compositionally biased region" description="Polar residues" evidence="1">
    <location>
        <begin position="410"/>
        <end position="423"/>
    </location>
</feature>
<feature type="compositionally biased region" description="Basic and acidic residues" evidence="1">
    <location>
        <begin position="568"/>
        <end position="579"/>
    </location>
</feature>
<feature type="region of interest" description="Disordered" evidence="1">
    <location>
        <begin position="341"/>
        <end position="423"/>
    </location>
</feature>
<dbReference type="RefSeq" id="WP_099391812.1">
    <property type="nucleotide sequence ID" value="NZ_PDYF01000011.1"/>
</dbReference>
<dbReference type="AlphaFoldDB" id="A0A2G3DVA7"/>
<feature type="region of interest" description="Disordered" evidence="1">
    <location>
        <begin position="117"/>
        <end position="169"/>
    </location>
</feature>
<evidence type="ECO:0000313" key="3">
    <source>
        <dbReference type="Proteomes" id="UP000225889"/>
    </source>
</evidence>
<accession>A0A2G3DVA7</accession>
<name>A0A2G3DVA7_9FIRM</name>
<feature type="compositionally biased region" description="Polar residues" evidence="1">
    <location>
        <begin position="347"/>
        <end position="368"/>
    </location>
</feature>
<evidence type="ECO:0000256" key="1">
    <source>
        <dbReference type="SAM" id="MobiDB-lite"/>
    </source>
</evidence>
<feature type="compositionally biased region" description="Polar residues" evidence="1">
    <location>
        <begin position="448"/>
        <end position="483"/>
    </location>
</feature>
<organism evidence="2 3">
    <name type="scientific">Pseudobutyrivibrio ruminis</name>
    <dbReference type="NCBI Taxonomy" id="46206"/>
    <lineage>
        <taxon>Bacteria</taxon>
        <taxon>Bacillati</taxon>
        <taxon>Bacillota</taxon>
        <taxon>Clostridia</taxon>
        <taxon>Lachnospirales</taxon>
        <taxon>Lachnospiraceae</taxon>
        <taxon>Pseudobutyrivibrio</taxon>
    </lineage>
</organism>
<evidence type="ECO:0000313" key="2">
    <source>
        <dbReference type="EMBL" id="PHU34952.1"/>
    </source>
</evidence>
<proteinExistence type="predicted"/>
<reference evidence="2 3" key="1">
    <citation type="submission" date="2017-10" db="EMBL/GenBank/DDBJ databases">
        <title>Resolving the taxonomy of Roseburia spp., Eubacterium rectale and Agathobacter spp. through phylogenomic analysis.</title>
        <authorList>
            <person name="Sheridan P.O."/>
            <person name="Walker A.W."/>
            <person name="Duncan S.H."/>
            <person name="Scott K.P."/>
            <person name="Toole P.W.O."/>
            <person name="Luis P."/>
            <person name="Flint H.J."/>
        </authorList>
    </citation>
    <scope>NUCLEOTIDE SEQUENCE [LARGE SCALE GENOMIC DNA]</scope>
    <source>
        <strain evidence="2 3">JK626</strain>
    </source>
</reference>
<sequence length="596" mass="68326">MSKSISDLTSGNNPLYERKRLAKQFLDIATFYKDLGTDKDYNAIKSYLEREIDRCNYLQKNGIPDNRSIKNNQDLRNATLEYLGRTVVDNANFVSKEIVKDLNTVRGEKYYSKNLKKAKAKRNKIRKNNKGLNNPIIPESKNQMDALSSLDDRRPQENRNPNISSDGFISKEQYKHMLDIFRERHFNKNNSRQNYRPIKNSRQNYNHAQGQPQQPNQNETITINYSLGPGQAMIINLPTNRQNVPQISGGRQLMHPQSWNNNIANKNYIAQSPNVNQQHANFSFSFTQININVNGVQISQFNIPGNVTVVPILAYQQQPIQMMPMQEYLSNLQRNNAFIGNQDRDNQPSMSNTSNMMQGQNNSSTHQPMRQPGENIPQFTTALPHDTVMNQSQNQQPRQRTVLPRKPSIPTRNSSKNLGLTQQSQFSRRFDQNFLNQRFNTIVQHMERNPQSMQQGINRKPTTSLPHEEVNSQNTQQSHSQRTVIPRKPSMPVRLSKDAPARPIRVNSKTQFQSTNISAIDKKGKGIDKGYDANSKNPVENESTTQPKYFTNLDGASTSDSVNIYDKKTNNATNTDKKIKNTNNKTITRNQSMKLK</sequence>
<feature type="compositionally biased region" description="Polar residues" evidence="1">
    <location>
        <begin position="158"/>
        <end position="167"/>
    </location>
</feature>
<feature type="compositionally biased region" description="Polar residues" evidence="1">
    <location>
        <begin position="388"/>
        <end position="399"/>
    </location>
</feature>
<dbReference type="Proteomes" id="UP000225889">
    <property type="component" value="Unassembled WGS sequence"/>
</dbReference>
<reference evidence="2 3" key="2">
    <citation type="submission" date="2017-10" db="EMBL/GenBank/DDBJ databases">
        <authorList>
            <person name="Banno H."/>
            <person name="Chua N.-H."/>
        </authorList>
    </citation>
    <scope>NUCLEOTIDE SEQUENCE [LARGE SCALE GENOMIC DNA]</scope>
    <source>
        <strain evidence="2 3">JK626</strain>
    </source>
</reference>
<dbReference type="EMBL" id="PDYF01000011">
    <property type="protein sequence ID" value="PHU34952.1"/>
    <property type="molecule type" value="Genomic_DNA"/>
</dbReference>
<protein>
    <submittedName>
        <fullName evidence="2">Uncharacterized protein</fullName>
    </submittedName>
</protein>
<comment type="caution">
    <text evidence="2">The sequence shown here is derived from an EMBL/GenBank/DDBJ whole genome shotgun (WGS) entry which is preliminary data.</text>
</comment>
<feature type="region of interest" description="Disordered" evidence="1">
    <location>
        <begin position="568"/>
        <end position="596"/>
    </location>
</feature>
<feature type="compositionally biased region" description="Basic residues" evidence="1">
    <location>
        <begin position="117"/>
        <end position="129"/>
    </location>
</feature>
<gene>
    <name evidence="2" type="ORF">CSX01_06345</name>
</gene>